<proteinExistence type="inferred from homology"/>
<keyword evidence="7" id="KW-1185">Reference proteome</keyword>
<comment type="caution">
    <text evidence="6">The sequence shown here is derived from an EMBL/GenBank/DDBJ whole genome shotgun (WGS) entry which is preliminary data.</text>
</comment>
<protein>
    <recommendedName>
        <fullName evidence="5">Protein kinase domain-containing protein</fullName>
    </recommendedName>
</protein>
<dbReference type="PANTHER" id="PTHR45832">
    <property type="entry name" value="SERINE/THREONINE-PROTEIN KINASE SAMKA-RELATED-RELATED"/>
    <property type="match status" value="1"/>
</dbReference>
<dbReference type="PROSITE" id="PS00108">
    <property type="entry name" value="PROTEIN_KINASE_ST"/>
    <property type="match status" value="1"/>
</dbReference>
<dbReference type="CDD" id="cd05122">
    <property type="entry name" value="PKc_STE"/>
    <property type="match status" value="1"/>
</dbReference>
<dbReference type="Pfam" id="PF00069">
    <property type="entry name" value="Pkinase"/>
    <property type="match status" value="1"/>
</dbReference>
<gene>
    <name evidence="6" type="ORF">CYY_006000</name>
</gene>
<evidence type="ECO:0000259" key="5">
    <source>
        <dbReference type="PROSITE" id="PS50011"/>
    </source>
</evidence>
<feature type="domain" description="Protein kinase" evidence="5">
    <location>
        <begin position="343"/>
        <end position="599"/>
    </location>
</feature>
<reference evidence="6" key="1">
    <citation type="submission" date="2020-01" db="EMBL/GenBank/DDBJ databases">
        <title>Development of genomics and gene disruption for Polysphondylium violaceum indicates a role for the polyketide synthase stlB in stalk morphogenesis.</title>
        <authorList>
            <person name="Narita B."/>
            <person name="Kawabe Y."/>
            <person name="Kin K."/>
            <person name="Saito T."/>
            <person name="Gibbs R."/>
            <person name="Kuspa A."/>
            <person name="Muzny D."/>
            <person name="Queller D."/>
            <person name="Richards S."/>
            <person name="Strassman J."/>
            <person name="Sucgang R."/>
            <person name="Worley K."/>
            <person name="Schaap P."/>
        </authorList>
    </citation>
    <scope>NUCLEOTIDE SEQUENCE</scope>
    <source>
        <strain evidence="6">QSvi11</strain>
    </source>
</reference>
<name>A0A8J4PTD7_9MYCE</name>
<feature type="region of interest" description="Disordered" evidence="4">
    <location>
        <begin position="64"/>
        <end position="85"/>
    </location>
</feature>
<dbReference type="InterPro" id="IPR051931">
    <property type="entry name" value="PAK3-like"/>
</dbReference>
<evidence type="ECO:0000256" key="2">
    <source>
        <dbReference type="ARBA" id="ARBA00022741"/>
    </source>
</evidence>
<dbReference type="PANTHER" id="PTHR45832:SF22">
    <property type="entry name" value="SERINE_THREONINE-PROTEIN KINASE SAMKA-RELATED"/>
    <property type="match status" value="1"/>
</dbReference>
<evidence type="ECO:0000256" key="3">
    <source>
        <dbReference type="ARBA" id="ARBA00022840"/>
    </source>
</evidence>
<dbReference type="Gene3D" id="1.10.510.10">
    <property type="entry name" value="Transferase(Phosphotransferase) domain 1"/>
    <property type="match status" value="1"/>
</dbReference>
<evidence type="ECO:0000313" key="6">
    <source>
        <dbReference type="EMBL" id="KAF2072695.1"/>
    </source>
</evidence>
<accession>A0A8J4PTD7</accession>
<dbReference type="Proteomes" id="UP000695562">
    <property type="component" value="Unassembled WGS sequence"/>
</dbReference>
<dbReference type="GO" id="GO:0005524">
    <property type="term" value="F:ATP binding"/>
    <property type="evidence" value="ECO:0007669"/>
    <property type="project" value="UniProtKB-KW"/>
</dbReference>
<sequence>MNLLSNIFKKKNAKNSLLLENEEFFDVEKRSVIVPPQSNKRVKKKKENQNVKYNSKDNIVVAHGGGGAGAGGGSGGTGGEDDEEEPVPTVYCVSTVGGLQKNDRKWLKLSGITEEITIENFSVVLHVLNFLRRKDLIYYKFIDQPEQIIQIKESMALGNGSVTTIVPSVVISSVKSNQLLLTTANSNSSNNSQSSPIVCGISPYCSTNELIHQNQCSLEEFIVEPTSTNSNVIINNNIINSNDNSNQQQPHLNLNHLNLHHQQIINNNNSHNGTILQQQNNTILITPQSLSAGLSHSYYYPGKKKRIDANRVFISPSHFCKYPEEIDIAIEKLLNQGNPKELYKNLYFEAKGGFGSVFLAKNRAASHASAEKQMVAVKKMPHKTLRQKRMNLNEIGFLKYCNHPNIVKLLCSFLKNEELWLVMELMEGGTLREAVGNFSFCESKIAYICKETLKAISYLHSNGLCHRDLKSSNIMISMNGEIKLIDFGLAVDFNNEKEDIHMCGSPFWMPPEQILGRPHSLPVDIWSFGVCVVEMLKRKVPNHNSRLKAMVTIATEGLSFTKLEYPYWSDQVLDFLSKCLQTDPLKRASADELLAHPFLENSCDLKEIKDILPALFMSNTLSKQGIF</sequence>
<keyword evidence="3" id="KW-0067">ATP-binding</keyword>
<evidence type="ECO:0000256" key="1">
    <source>
        <dbReference type="ARBA" id="ARBA00008874"/>
    </source>
</evidence>
<dbReference type="OrthoDB" id="8693905at2759"/>
<dbReference type="AlphaFoldDB" id="A0A8J4PTD7"/>
<dbReference type="InterPro" id="IPR008271">
    <property type="entry name" value="Ser/Thr_kinase_AS"/>
</dbReference>
<comment type="similarity">
    <text evidence="1">Belongs to the protein kinase superfamily. STE Ser/Thr protein kinase family. STE20 subfamily.</text>
</comment>
<dbReference type="InterPro" id="IPR011009">
    <property type="entry name" value="Kinase-like_dom_sf"/>
</dbReference>
<dbReference type="Gene3D" id="3.30.200.20">
    <property type="entry name" value="Phosphorylase Kinase, domain 1"/>
    <property type="match status" value="1"/>
</dbReference>
<feature type="compositionally biased region" description="Gly residues" evidence="4">
    <location>
        <begin position="64"/>
        <end position="78"/>
    </location>
</feature>
<dbReference type="EMBL" id="AJWJ01000257">
    <property type="protein sequence ID" value="KAF2072695.1"/>
    <property type="molecule type" value="Genomic_DNA"/>
</dbReference>
<dbReference type="PROSITE" id="PS50011">
    <property type="entry name" value="PROTEIN_KINASE_DOM"/>
    <property type="match status" value="1"/>
</dbReference>
<keyword evidence="2" id="KW-0547">Nucleotide-binding</keyword>
<evidence type="ECO:0000256" key="4">
    <source>
        <dbReference type="SAM" id="MobiDB-lite"/>
    </source>
</evidence>
<dbReference type="SUPFAM" id="SSF56112">
    <property type="entry name" value="Protein kinase-like (PK-like)"/>
    <property type="match status" value="1"/>
</dbReference>
<organism evidence="6 7">
    <name type="scientific">Polysphondylium violaceum</name>
    <dbReference type="NCBI Taxonomy" id="133409"/>
    <lineage>
        <taxon>Eukaryota</taxon>
        <taxon>Amoebozoa</taxon>
        <taxon>Evosea</taxon>
        <taxon>Eumycetozoa</taxon>
        <taxon>Dictyostelia</taxon>
        <taxon>Dictyosteliales</taxon>
        <taxon>Dictyosteliaceae</taxon>
        <taxon>Polysphondylium</taxon>
    </lineage>
</organism>
<dbReference type="SMART" id="SM00220">
    <property type="entry name" value="S_TKc"/>
    <property type="match status" value="1"/>
</dbReference>
<evidence type="ECO:0000313" key="7">
    <source>
        <dbReference type="Proteomes" id="UP000695562"/>
    </source>
</evidence>
<dbReference type="GO" id="GO:0004672">
    <property type="term" value="F:protein kinase activity"/>
    <property type="evidence" value="ECO:0007669"/>
    <property type="project" value="InterPro"/>
</dbReference>
<dbReference type="InterPro" id="IPR000719">
    <property type="entry name" value="Prot_kinase_dom"/>
</dbReference>